<dbReference type="GeneID" id="120036784"/>
<dbReference type="PANTHER" id="PTHR13153">
    <property type="entry name" value="CGTHBA PROTEIN -14 GENE PROTEIN"/>
    <property type="match status" value="1"/>
</dbReference>
<dbReference type="SUPFAM" id="SSF49785">
    <property type="entry name" value="Galactose-binding domain-like"/>
    <property type="match status" value="1"/>
</dbReference>
<dbReference type="GO" id="GO:0005764">
    <property type="term" value="C:lysosome"/>
    <property type="evidence" value="ECO:0007669"/>
    <property type="project" value="UniProtKB-SubCell"/>
</dbReference>
<feature type="domain" description="GATOR1 complex protein NPRL3 C-terminal HTH" evidence="4">
    <location>
        <begin position="520"/>
        <end position="581"/>
    </location>
</feature>
<dbReference type="InterPro" id="IPR005365">
    <property type="entry name" value="Npr3"/>
</dbReference>
<reference evidence="6" key="1">
    <citation type="submission" date="2025-08" db="UniProtKB">
        <authorList>
            <consortium name="RefSeq"/>
        </authorList>
    </citation>
    <scope>IDENTIFICATION</scope>
    <source>
        <tissue evidence="6">White muscle</tissue>
    </source>
</reference>
<feature type="compositionally biased region" description="Polar residues" evidence="3">
    <location>
        <begin position="468"/>
        <end position="497"/>
    </location>
</feature>
<comment type="subcellular location">
    <subcellularLocation>
        <location evidence="2">Lysosome</location>
    </subcellularLocation>
</comment>
<dbReference type="OrthoDB" id="18648at2759"/>
<dbReference type="RefSeq" id="XP_038839075.1">
    <property type="nucleotide sequence ID" value="XM_038983147.1"/>
</dbReference>
<evidence type="ECO:0000256" key="2">
    <source>
        <dbReference type="RuleBase" id="RU368069"/>
    </source>
</evidence>
<dbReference type="Pfam" id="PF24064">
    <property type="entry name" value="HTH_NPRL3"/>
    <property type="match status" value="1"/>
</dbReference>
<keyword evidence="2" id="KW-0732">Signal</keyword>
<gene>
    <name evidence="6" type="primary">LOC120036784</name>
</gene>
<comment type="function">
    <text evidence="2">As a component of the GATOR1 complex functions as an inhibitor of the amino acid-sensing branch of the TORC1 pathway.</text>
</comment>
<keyword evidence="5" id="KW-1185">Reference proteome</keyword>
<accession>A0A8U0U4I3</accession>
<dbReference type="AlphaFoldDB" id="A0A8U0U4I3"/>
<evidence type="ECO:0000259" key="4">
    <source>
        <dbReference type="Pfam" id="PF24064"/>
    </source>
</evidence>
<dbReference type="InterPro" id="IPR056603">
    <property type="entry name" value="HTH_NPRL3"/>
</dbReference>
<dbReference type="InterPro" id="IPR008979">
    <property type="entry name" value="Galactose-bd-like_sf"/>
</dbReference>
<sequence length="598" mass="67594">MYIHSSSFDLQGERKSMYKQSENRFFKCGEKTSPISVILVTSGSRGNKLLFRYPFQRVADCTSSFTTKQRSPYALNTTGDVLEDPDGDSRFSDIILATILATKSDMCGKKFELKIDNVRFVGHPTLLQHPHTIQVSKIDPSPKREMPTMILFSVVFALRANADPSVISCMHNLSRRIAIALQHEERRCQYLTREAKLMLAMQDEVTNMTETDGSPQSPFRQILPKCKLARDLKEAYDSLCTTGVVRLHINNWLEVSFCLPHKIHRVGGNHVPPEALERSLKAIRPYHALLLLDSEKALLAQLPLDCSPALVRLIKTCSAVKNLQQLAQDADLNLLQIFQIAAHLVYWGKAIIVYPLCENNVYMLSPHANISLYSPLAEAFRQQFPGYDLPSMLAKFSLPLSLSEFRNPLDASVQEAQLIQMVVWMLQRRLLIQLHTYVCLLVPPSEEEPGLLRDEELPLVTRVGGRSLSTPSALSFGSPTSSDDMTLTSPSMDNSSAELLPGGDSPLNRRMTETLLASLTEHERQVILNIPAAQSPEDLRMFARLLHYFRGHHHLEEIMYNENMRRSQLKTLFDKFRSVLVVTNHEDPVISLFQSPLE</sequence>
<evidence type="ECO:0000256" key="3">
    <source>
        <dbReference type="SAM" id="MobiDB-lite"/>
    </source>
</evidence>
<keyword evidence="2" id="KW-0458">Lysosome</keyword>
<feature type="region of interest" description="Disordered" evidence="3">
    <location>
        <begin position="468"/>
        <end position="507"/>
    </location>
</feature>
<evidence type="ECO:0000313" key="5">
    <source>
        <dbReference type="Proteomes" id="UP000808372"/>
    </source>
</evidence>
<evidence type="ECO:0000256" key="1">
    <source>
        <dbReference type="ARBA" id="ARBA00010546"/>
    </source>
</evidence>
<protein>
    <recommendedName>
        <fullName evidence="2">GATOR complex protein NPRL3</fullName>
    </recommendedName>
    <alternativeName>
        <fullName evidence="2">Nitrogen permease regulator 3-like protein</fullName>
    </alternativeName>
</protein>
<proteinExistence type="inferred from homology"/>
<dbReference type="PANTHER" id="PTHR13153:SF5">
    <property type="entry name" value="GATOR COMPLEX PROTEIN NPRL3"/>
    <property type="match status" value="1"/>
</dbReference>
<dbReference type="GO" id="GO:0034198">
    <property type="term" value="P:cellular response to amino acid starvation"/>
    <property type="evidence" value="ECO:0007669"/>
    <property type="project" value="UniProtKB-UniRule"/>
</dbReference>
<dbReference type="GO" id="GO:1904262">
    <property type="term" value="P:negative regulation of TORC1 signaling"/>
    <property type="evidence" value="ECO:0007669"/>
    <property type="project" value="TreeGrafter"/>
</dbReference>
<organism evidence="5 6">
    <name type="scientific">Salvelinus namaycush</name>
    <name type="common">Lake trout</name>
    <name type="synonym">Salmo namaycush</name>
    <dbReference type="NCBI Taxonomy" id="8040"/>
    <lineage>
        <taxon>Eukaryota</taxon>
        <taxon>Metazoa</taxon>
        <taxon>Chordata</taxon>
        <taxon>Craniata</taxon>
        <taxon>Vertebrata</taxon>
        <taxon>Euteleostomi</taxon>
        <taxon>Actinopterygii</taxon>
        <taxon>Neopterygii</taxon>
        <taxon>Teleostei</taxon>
        <taxon>Protacanthopterygii</taxon>
        <taxon>Salmoniformes</taxon>
        <taxon>Salmonidae</taxon>
        <taxon>Salmoninae</taxon>
        <taxon>Salvelinus</taxon>
    </lineage>
</organism>
<dbReference type="GO" id="GO:0038202">
    <property type="term" value="P:TORC1 signaling"/>
    <property type="evidence" value="ECO:0007669"/>
    <property type="project" value="TreeGrafter"/>
</dbReference>
<dbReference type="Proteomes" id="UP000808372">
    <property type="component" value="Chromosome 3"/>
</dbReference>
<comment type="similarity">
    <text evidence="1 2">Belongs to the NPR3 family.</text>
</comment>
<dbReference type="GO" id="GO:1990130">
    <property type="term" value="C:GATOR1 complex"/>
    <property type="evidence" value="ECO:0007669"/>
    <property type="project" value="UniProtKB-UniRule"/>
</dbReference>
<dbReference type="GO" id="GO:0010508">
    <property type="term" value="P:positive regulation of autophagy"/>
    <property type="evidence" value="ECO:0007669"/>
    <property type="project" value="TreeGrafter"/>
</dbReference>
<name>A0A8U0U4I3_SALNM</name>
<dbReference type="Pfam" id="PF03666">
    <property type="entry name" value="NPR3"/>
    <property type="match status" value="1"/>
</dbReference>
<evidence type="ECO:0000313" key="6">
    <source>
        <dbReference type="RefSeq" id="XP_038839075.1"/>
    </source>
</evidence>